<dbReference type="PANTHER" id="PTHR45631">
    <property type="entry name" value="OS07G0107800 PROTEIN-RELATED"/>
    <property type="match status" value="1"/>
</dbReference>
<evidence type="ECO:0000313" key="20">
    <source>
        <dbReference type="EMBL" id="KAL3813748.1"/>
    </source>
</evidence>
<dbReference type="InterPro" id="IPR001245">
    <property type="entry name" value="Ser-Thr/Tyr_kinase_cat_dom"/>
</dbReference>
<gene>
    <name evidence="20" type="ORF">ACJIZ3_015016</name>
</gene>
<dbReference type="FunFam" id="1.10.510.10:FF:000146">
    <property type="entry name" value="LRR receptor-like serine/threonine-protein kinase IOS1"/>
    <property type="match status" value="1"/>
</dbReference>
<dbReference type="EMBL" id="JBJXBP010000008">
    <property type="protein sequence ID" value="KAL3813748.1"/>
    <property type="molecule type" value="Genomic_DNA"/>
</dbReference>
<evidence type="ECO:0000256" key="7">
    <source>
        <dbReference type="ARBA" id="ARBA00022692"/>
    </source>
</evidence>
<evidence type="ECO:0000256" key="5">
    <source>
        <dbReference type="ARBA" id="ARBA00022614"/>
    </source>
</evidence>
<keyword evidence="21" id="KW-1185">Reference proteome</keyword>
<keyword evidence="13 18" id="KW-0472">Membrane</keyword>
<evidence type="ECO:0000256" key="14">
    <source>
        <dbReference type="ARBA" id="ARBA00023170"/>
    </source>
</evidence>
<evidence type="ECO:0000256" key="15">
    <source>
        <dbReference type="ARBA" id="ARBA00047899"/>
    </source>
</evidence>
<dbReference type="Proteomes" id="UP001634393">
    <property type="component" value="Unassembled WGS sequence"/>
</dbReference>
<dbReference type="GO" id="GO:0016020">
    <property type="term" value="C:membrane"/>
    <property type="evidence" value="ECO:0007669"/>
    <property type="project" value="UniProtKB-SubCell"/>
</dbReference>
<sequence>MILKLTDGSSSYDDYKMMEVLNDVKIRLITCCIICLFLLIQSTSAQEEFISIQCCADSKFTDPNTTISYISDGSWYPDKRTCQNTIWTGHENPDTTEARFFSSEYESKWCYDLQTRIGIVYLIRGTFPLSNLQASSPDTFFNVSIGVTEIAKVNSIGESAVEGLFKAINNHTNFCLIKGKGEAYLSKVELRPLHPDYLKRYPSSLLKLVDRVYSANTGNEIRYPSDQYDRIWRPYPYPDSTANYIPLNTANVNITDVNSLLPPLQALQTPLTHPERLEFMYNNLDVGTYEYDLYLYFLELNDSVQPGQRVFEIYINDEKIHEVDIVASGLRYSVAVLNFTANGVLNLTFIKALNSQLGPICNAYEIFQAYTKDQETGVEEVDTITKVKNELLSHNKGSQVLGTWSGDPCLPLPWHGVSCEPLNGTSVITKMNLSFSKLRGPLPPSVTRLMYLKELNLSNNGFMGTIPEFPATSMLTSLDLSHNDLTGNITGSVSSLAYLTTLYFGCNPHLSKSLPSNPNKSNITTDKGMCHSHVPSHSAQGIIIGTIAGGSLLVIIVVGMCLACMYIKRKRVQKYDMKGNAMSKNAIYAVASTENIVAKPISSISIQSFTLEYIEMATAKYKILIGEGGFGSVYRGILPDGQEVAVKVRSATSTQGTREFDNELTFLSAIRHEHLVPLLGYCCENEQQILVYPFMSNGSLQDRLYGAAAKRKTLDWPTRISIALGAARGLTYLHTFSERCVIHRDVKSSNILLDHSMSAKVADFGFSKYAPQEGDSGTSLEVRGTAGYLDPEYYSTQHLSAKSDVFSFGVVLLEIVSGREPLNINRPRNEWSLVEWAKPHIRNSKIEEIVDPSIKGEYHAEALWRVIEVALACIEPYSAYRPCMVDIVRELEDAFIIENNASEYMKSMESFGGSFRYSIERPIVIPPTPIPIEASPILLQPPPPQPR</sequence>
<evidence type="ECO:0000256" key="13">
    <source>
        <dbReference type="ARBA" id="ARBA00023136"/>
    </source>
</evidence>
<keyword evidence="5" id="KW-0433">Leucine-rich repeat</keyword>
<proteinExistence type="predicted"/>
<dbReference type="Pfam" id="PF00560">
    <property type="entry name" value="LRR_1"/>
    <property type="match status" value="2"/>
</dbReference>
<evidence type="ECO:0000256" key="8">
    <source>
        <dbReference type="ARBA" id="ARBA00022737"/>
    </source>
</evidence>
<keyword evidence="7 18" id="KW-0812">Transmembrane</keyword>
<accession>A0ABD3RLI4</accession>
<dbReference type="Pfam" id="PF07714">
    <property type="entry name" value="PK_Tyr_Ser-Thr"/>
    <property type="match status" value="1"/>
</dbReference>
<evidence type="ECO:0000256" key="12">
    <source>
        <dbReference type="ARBA" id="ARBA00022989"/>
    </source>
</evidence>
<dbReference type="PANTHER" id="PTHR45631:SF27">
    <property type="entry name" value="PROTEIN KINASE DOMAIN-CONTAINING PROTEIN"/>
    <property type="match status" value="1"/>
</dbReference>
<keyword evidence="12 18" id="KW-1133">Transmembrane helix</keyword>
<comment type="catalytic activity">
    <reaction evidence="15">
        <text>L-threonyl-[protein] + ATP = O-phospho-L-threonyl-[protein] + ADP + H(+)</text>
        <dbReference type="Rhea" id="RHEA:46608"/>
        <dbReference type="Rhea" id="RHEA-COMP:11060"/>
        <dbReference type="Rhea" id="RHEA-COMP:11605"/>
        <dbReference type="ChEBI" id="CHEBI:15378"/>
        <dbReference type="ChEBI" id="CHEBI:30013"/>
        <dbReference type="ChEBI" id="CHEBI:30616"/>
        <dbReference type="ChEBI" id="CHEBI:61977"/>
        <dbReference type="ChEBI" id="CHEBI:456216"/>
        <dbReference type="EC" id="2.7.11.1"/>
    </reaction>
</comment>
<dbReference type="PROSITE" id="PS00107">
    <property type="entry name" value="PROTEIN_KINASE_ATP"/>
    <property type="match status" value="1"/>
</dbReference>
<dbReference type="SUPFAM" id="SSF52058">
    <property type="entry name" value="L domain-like"/>
    <property type="match status" value="1"/>
</dbReference>
<dbReference type="SUPFAM" id="SSF56112">
    <property type="entry name" value="Protein kinase-like (PK-like)"/>
    <property type="match status" value="1"/>
</dbReference>
<comment type="caution">
    <text evidence="20">The sequence shown here is derived from an EMBL/GenBank/DDBJ whole genome shotgun (WGS) entry which is preliminary data.</text>
</comment>
<dbReference type="AlphaFoldDB" id="A0ABD3RLI4"/>
<evidence type="ECO:0000256" key="4">
    <source>
        <dbReference type="ARBA" id="ARBA00022553"/>
    </source>
</evidence>
<dbReference type="EC" id="2.7.11.1" evidence="2"/>
<keyword evidence="8" id="KW-0677">Repeat</keyword>
<evidence type="ECO:0000313" key="21">
    <source>
        <dbReference type="Proteomes" id="UP001634393"/>
    </source>
</evidence>
<evidence type="ECO:0000256" key="16">
    <source>
        <dbReference type="ARBA" id="ARBA00048679"/>
    </source>
</evidence>
<feature type="transmembrane region" description="Helical" evidence="18">
    <location>
        <begin position="542"/>
        <end position="567"/>
    </location>
</feature>
<evidence type="ECO:0000259" key="19">
    <source>
        <dbReference type="PROSITE" id="PS50011"/>
    </source>
</evidence>
<evidence type="ECO:0000256" key="6">
    <source>
        <dbReference type="ARBA" id="ARBA00022679"/>
    </source>
</evidence>
<evidence type="ECO:0000256" key="2">
    <source>
        <dbReference type="ARBA" id="ARBA00012513"/>
    </source>
</evidence>
<evidence type="ECO:0000256" key="18">
    <source>
        <dbReference type="SAM" id="Phobius"/>
    </source>
</evidence>
<feature type="binding site" evidence="17">
    <location>
        <position position="647"/>
    </location>
    <ligand>
        <name>ATP</name>
        <dbReference type="ChEBI" id="CHEBI:30616"/>
    </ligand>
</feature>
<dbReference type="GO" id="GO:0005524">
    <property type="term" value="F:ATP binding"/>
    <property type="evidence" value="ECO:0007669"/>
    <property type="project" value="UniProtKB-UniRule"/>
</dbReference>
<dbReference type="Gene3D" id="3.30.200.20">
    <property type="entry name" value="Phosphorylase Kinase, domain 1"/>
    <property type="match status" value="1"/>
</dbReference>
<dbReference type="SMART" id="SM00220">
    <property type="entry name" value="S_TKc"/>
    <property type="match status" value="1"/>
</dbReference>
<reference evidence="20 21" key="1">
    <citation type="submission" date="2024-12" db="EMBL/GenBank/DDBJ databases">
        <title>The unique morphological basis and parallel evolutionary history of personate flowers in Penstemon.</title>
        <authorList>
            <person name="Depatie T.H."/>
            <person name="Wessinger C.A."/>
        </authorList>
    </citation>
    <scope>NUCLEOTIDE SEQUENCE [LARGE SCALE GENOMIC DNA]</scope>
    <source>
        <strain evidence="20">WTNN_2</strain>
        <tissue evidence="20">Leaf</tissue>
    </source>
</reference>
<dbReference type="PROSITE" id="PS00108">
    <property type="entry name" value="PROTEIN_KINASE_ST"/>
    <property type="match status" value="1"/>
</dbReference>
<keyword evidence="11 17" id="KW-0067">ATP-binding</keyword>
<comment type="subcellular location">
    <subcellularLocation>
        <location evidence="1">Membrane</location>
        <topology evidence="1">Single-pass membrane protein</topology>
    </subcellularLocation>
</comment>
<protein>
    <recommendedName>
        <fullName evidence="2">non-specific serine/threonine protein kinase</fullName>
        <ecNumber evidence="2">2.7.11.1</ecNumber>
    </recommendedName>
</protein>
<dbReference type="InterPro" id="IPR008271">
    <property type="entry name" value="Ser/Thr_kinase_AS"/>
</dbReference>
<keyword evidence="14" id="KW-0675">Receptor</keyword>
<evidence type="ECO:0000256" key="9">
    <source>
        <dbReference type="ARBA" id="ARBA00022741"/>
    </source>
</evidence>
<dbReference type="InterPro" id="IPR032675">
    <property type="entry name" value="LRR_dom_sf"/>
</dbReference>
<dbReference type="CDD" id="cd14066">
    <property type="entry name" value="STKc_IRAK"/>
    <property type="match status" value="1"/>
</dbReference>
<keyword evidence="10" id="KW-0418">Kinase</keyword>
<keyword evidence="9 17" id="KW-0547">Nucleotide-binding</keyword>
<keyword evidence="4" id="KW-0597">Phosphoprotein</keyword>
<dbReference type="InterPro" id="IPR011009">
    <property type="entry name" value="Kinase-like_dom_sf"/>
</dbReference>
<dbReference type="FunFam" id="3.30.200.20:FF:000039">
    <property type="entry name" value="receptor-like protein kinase FERONIA"/>
    <property type="match status" value="1"/>
</dbReference>
<name>A0ABD3RLI4_9LAMI</name>
<evidence type="ECO:0000256" key="3">
    <source>
        <dbReference type="ARBA" id="ARBA00022527"/>
    </source>
</evidence>
<keyword evidence="6" id="KW-0808">Transferase</keyword>
<keyword evidence="3" id="KW-0723">Serine/threonine-protein kinase</keyword>
<dbReference type="Pfam" id="PF12819">
    <property type="entry name" value="Malectin_like"/>
    <property type="match status" value="1"/>
</dbReference>
<evidence type="ECO:0000256" key="10">
    <source>
        <dbReference type="ARBA" id="ARBA00022777"/>
    </source>
</evidence>
<feature type="domain" description="Protein kinase" evidence="19">
    <location>
        <begin position="619"/>
        <end position="896"/>
    </location>
</feature>
<evidence type="ECO:0000256" key="17">
    <source>
        <dbReference type="PROSITE-ProRule" id="PRU10141"/>
    </source>
</evidence>
<evidence type="ECO:0000256" key="11">
    <source>
        <dbReference type="ARBA" id="ARBA00022840"/>
    </source>
</evidence>
<dbReference type="InterPro" id="IPR017441">
    <property type="entry name" value="Protein_kinase_ATP_BS"/>
</dbReference>
<dbReference type="InterPro" id="IPR000719">
    <property type="entry name" value="Prot_kinase_dom"/>
</dbReference>
<dbReference type="PROSITE" id="PS50011">
    <property type="entry name" value="PROTEIN_KINASE_DOM"/>
    <property type="match status" value="1"/>
</dbReference>
<evidence type="ECO:0000256" key="1">
    <source>
        <dbReference type="ARBA" id="ARBA00004167"/>
    </source>
</evidence>
<dbReference type="InterPro" id="IPR001611">
    <property type="entry name" value="Leu-rich_rpt"/>
</dbReference>
<dbReference type="GO" id="GO:0004674">
    <property type="term" value="F:protein serine/threonine kinase activity"/>
    <property type="evidence" value="ECO:0007669"/>
    <property type="project" value="UniProtKB-KW"/>
</dbReference>
<dbReference type="Gene3D" id="2.60.120.430">
    <property type="entry name" value="Galactose-binding lectin"/>
    <property type="match status" value="1"/>
</dbReference>
<dbReference type="Gene3D" id="1.10.510.10">
    <property type="entry name" value="Transferase(Phosphotransferase) domain 1"/>
    <property type="match status" value="1"/>
</dbReference>
<organism evidence="20 21">
    <name type="scientific">Penstemon smallii</name>
    <dbReference type="NCBI Taxonomy" id="265156"/>
    <lineage>
        <taxon>Eukaryota</taxon>
        <taxon>Viridiplantae</taxon>
        <taxon>Streptophyta</taxon>
        <taxon>Embryophyta</taxon>
        <taxon>Tracheophyta</taxon>
        <taxon>Spermatophyta</taxon>
        <taxon>Magnoliopsida</taxon>
        <taxon>eudicotyledons</taxon>
        <taxon>Gunneridae</taxon>
        <taxon>Pentapetalae</taxon>
        <taxon>asterids</taxon>
        <taxon>lamiids</taxon>
        <taxon>Lamiales</taxon>
        <taxon>Plantaginaceae</taxon>
        <taxon>Cheloneae</taxon>
        <taxon>Penstemon</taxon>
    </lineage>
</organism>
<comment type="catalytic activity">
    <reaction evidence="16">
        <text>L-seryl-[protein] + ATP = O-phospho-L-seryl-[protein] + ADP + H(+)</text>
        <dbReference type="Rhea" id="RHEA:17989"/>
        <dbReference type="Rhea" id="RHEA-COMP:9863"/>
        <dbReference type="Rhea" id="RHEA-COMP:11604"/>
        <dbReference type="ChEBI" id="CHEBI:15378"/>
        <dbReference type="ChEBI" id="CHEBI:29999"/>
        <dbReference type="ChEBI" id="CHEBI:30616"/>
        <dbReference type="ChEBI" id="CHEBI:83421"/>
        <dbReference type="ChEBI" id="CHEBI:456216"/>
        <dbReference type="EC" id="2.7.11.1"/>
    </reaction>
</comment>
<dbReference type="InterPro" id="IPR024788">
    <property type="entry name" value="Malectin-like_Carb-bd_dom"/>
</dbReference>
<dbReference type="Gene3D" id="3.80.10.10">
    <property type="entry name" value="Ribonuclease Inhibitor"/>
    <property type="match status" value="1"/>
</dbReference>